<dbReference type="RefSeq" id="WP_093367592.1">
    <property type="nucleotide sequence ID" value="NZ_FNCW01000005.1"/>
</dbReference>
<protein>
    <submittedName>
        <fullName evidence="12">Integrase/recombinase XerC</fullName>
    </submittedName>
</protein>
<dbReference type="InterPro" id="IPR013762">
    <property type="entry name" value="Integrase-like_cat_sf"/>
</dbReference>
<keyword evidence="7" id="KW-0233">DNA recombination</keyword>
<dbReference type="SUPFAM" id="SSF56349">
    <property type="entry name" value="DNA breaking-rejoining enzymes"/>
    <property type="match status" value="1"/>
</dbReference>
<evidence type="ECO:0000256" key="1">
    <source>
        <dbReference type="ARBA" id="ARBA00004496"/>
    </source>
</evidence>
<evidence type="ECO:0000256" key="6">
    <source>
        <dbReference type="ARBA" id="ARBA00023125"/>
    </source>
</evidence>
<evidence type="ECO:0000313" key="13">
    <source>
        <dbReference type="Proteomes" id="UP000199296"/>
    </source>
</evidence>
<dbReference type="InterPro" id="IPR010998">
    <property type="entry name" value="Integrase_recombinase_N"/>
</dbReference>
<dbReference type="InterPro" id="IPR002104">
    <property type="entry name" value="Integrase_catalytic"/>
</dbReference>
<dbReference type="InterPro" id="IPR004107">
    <property type="entry name" value="Integrase_SAM-like_N"/>
</dbReference>
<keyword evidence="4" id="KW-0159">Chromosome partition</keyword>
<evidence type="ECO:0000256" key="4">
    <source>
        <dbReference type="ARBA" id="ARBA00022829"/>
    </source>
</evidence>
<evidence type="ECO:0000256" key="9">
    <source>
        <dbReference type="PROSITE-ProRule" id="PRU01248"/>
    </source>
</evidence>
<dbReference type="InterPro" id="IPR050090">
    <property type="entry name" value="Tyrosine_recombinase_XerCD"/>
</dbReference>
<dbReference type="PROSITE" id="PS51900">
    <property type="entry name" value="CB"/>
    <property type="match status" value="1"/>
</dbReference>
<evidence type="ECO:0000256" key="2">
    <source>
        <dbReference type="ARBA" id="ARBA00022490"/>
    </source>
</evidence>
<organism evidence="12 13">
    <name type="scientific">Psychroflexus sediminis</name>
    <dbReference type="NCBI Taxonomy" id="470826"/>
    <lineage>
        <taxon>Bacteria</taxon>
        <taxon>Pseudomonadati</taxon>
        <taxon>Bacteroidota</taxon>
        <taxon>Flavobacteriia</taxon>
        <taxon>Flavobacteriales</taxon>
        <taxon>Flavobacteriaceae</taxon>
        <taxon>Psychroflexus</taxon>
    </lineage>
</organism>
<dbReference type="PANTHER" id="PTHR30349">
    <property type="entry name" value="PHAGE INTEGRASE-RELATED"/>
    <property type="match status" value="1"/>
</dbReference>
<keyword evidence="8" id="KW-0131">Cell cycle</keyword>
<dbReference type="PANTHER" id="PTHR30349:SF77">
    <property type="entry name" value="TYROSINE RECOMBINASE XERC"/>
    <property type="match status" value="1"/>
</dbReference>
<evidence type="ECO:0000313" key="12">
    <source>
        <dbReference type="EMBL" id="SDG71548.1"/>
    </source>
</evidence>
<dbReference type="Pfam" id="PF02899">
    <property type="entry name" value="Phage_int_SAM_1"/>
    <property type="match status" value="1"/>
</dbReference>
<accession>A0A1G7WI12</accession>
<dbReference type="GO" id="GO:0005737">
    <property type="term" value="C:cytoplasm"/>
    <property type="evidence" value="ECO:0007669"/>
    <property type="project" value="UniProtKB-SubCell"/>
</dbReference>
<dbReference type="GO" id="GO:0051301">
    <property type="term" value="P:cell division"/>
    <property type="evidence" value="ECO:0007669"/>
    <property type="project" value="UniProtKB-KW"/>
</dbReference>
<dbReference type="STRING" id="470826.SAMN04488027_105247"/>
<comment type="subcellular location">
    <subcellularLocation>
        <location evidence="1">Cytoplasm</location>
    </subcellularLocation>
</comment>
<gene>
    <name evidence="12" type="ORF">SAMN04488027_105247</name>
</gene>
<name>A0A1G7WI12_9FLAO</name>
<keyword evidence="6 9" id="KW-0238">DNA-binding</keyword>
<dbReference type="InterPro" id="IPR044068">
    <property type="entry name" value="CB"/>
</dbReference>
<keyword evidence="2" id="KW-0963">Cytoplasm</keyword>
<keyword evidence="13" id="KW-1185">Reference proteome</keyword>
<keyword evidence="3" id="KW-0132">Cell division</keyword>
<dbReference type="GO" id="GO:0003677">
    <property type="term" value="F:DNA binding"/>
    <property type="evidence" value="ECO:0007669"/>
    <property type="project" value="UniProtKB-UniRule"/>
</dbReference>
<dbReference type="InterPro" id="IPR011010">
    <property type="entry name" value="DNA_brk_join_enz"/>
</dbReference>
<reference evidence="12 13" key="1">
    <citation type="submission" date="2016-10" db="EMBL/GenBank/DDBJ databases">
        <authorList>
            <person name="de Groot N.N."/>
        </authorList>
    </citation>
    <scope>NUCLEOTIDE SEQUENCE [LARGE SCALE GENOMIC DNA]</scope>
    <source>
        <strain evidence="12 13">DSM 19803</strain>
    </source>
</reference>
<evidence type="ECO:0000256" key="7">
    <source>
        <dbReference type="ARBA" id="ARBA00023172"/>
    </source>
</evidence>
<proteinExistence type="predicted"/>
<feature type="domain" description="Tyr recombinase" evidence="10">
    <location>
        <begin position="106"/>
        <end position="286"/>
    </location>
</feature>
<dbReference type="PROSITE" id="PS51898">
    <property type="entry name" value="TYR_RECOMBINASE"/>
    <property type="match status" value="1"/>
</dbReference>
<dbReference type="Proteomes" id="UP000199296">
    <property type="component" value="Unassembled WGS sequence"/>
</dbReference>
<evidence type="ECO:0000256" key="8">
    <source>
        <dbReference type="ARBA" id="ARBA00023306"/>
    </source>
</evidence>
<sequence>MEYINAFLDYLQLEKKYAQHTLTSYASDLSQFQSFLIEKYQTDDFTEVNYPMIRQWIVSFVDKDLTHKTINRKLSSLKTFFRFLLKVKAIEVNPMLQHKSLKLPRREQDSFSVLELQKISDYFEDSSFEGLRDHLIIELLYSTGMRRQELIDLNLTSVDFAQNQIKVLGKRNKERILPLLQTSLGLIRDYIKARQSLSPETRKLFVTQSGKPIYPNLVYRTVNTYFKKVSTKEKLSPHLLRHAFATHLLEKGAEITAIKDLLGHSSLASTEVYTHSNFKELSRAHAAAHPRSLRREEE</sequence>
<evidence type="ECO:0000259" key="11">
    <source>
        <dbReference type="PROSITE" id="PS51900"/>
    </source>
</evidence>
<dbReference type="AlphaFoldDB" id="A0A1G7WI12"/>
<dbReference type="Gene3D" id="1.10.150.130">
    <property type="match status" value="1"/>
</dbReference>
<dbReference type="OrthoDB" id="9801717at2"/>
<dbReference type="Gene3D" id="1.10.443.10">
    <property type="entry name" value="Intergrase catalytic core"/>
    <property type="match status" value="1"/>
</dbReference>
<dbReference type="Pfam" id="PF00589">
    <property type="entry name" value="Phage_integrase"/>
    <property type="match status" value="1"/>
</dbReference>
<dbReference type="GO" id="GO:0006310">
    <property type="term" value="P:DNA recombination"/>
    <property type="evidence" value="ECO:0007669"/>
    <property type="project" value="UniProtKB-KW"/>
</dbReference>
<dbReference type="GO" id="GO:0015074">
    <property type="term" value="P:DNA integration"/>
    <property type="evidence" value="ECO:0007669"/>
    <property type="project" value="UniProtKB-KW"/>
</dbReference>
<dbReference type="GO" id="GO:0007059">
    <property type="term" value="P:chromosome segregation"/>
    <property type="evidence" value="ECO:0007669"/>
    <property type="project" value="UniProtKB-KW"/>
</dbReference>
<feature type="domain" description="Core-binding (CB)" evidence="11">
    <location>
        <begin position="1"/>
        <end position="85"/>
    </location>
</feature>
<evidence type="ECO:0000256" key="5">
    <source>
        <dbReference type="ARBA" id="ARBA00022908"/>
    </source>
</evidence>
<evidence type="ECO:0000256" key="3">
    <source>
        <dbReference type="ARBA" id="ARBA00022618"/>
    </source>
</evidence>
<keyword evidence="5" id="KW-0229">DNA integration</keyword>
<dbReference type="EMBL" id="FNCW01000005">
    <property type="protein sequence ID" value="SDG71548.1"/>
    <property type="molecule type" value="Genomic_DNA"/>
</dbReference>
<evidence type="ECO:0000259" key="10">
    <source>
        <dbReference type="PROSITE" id="PS51898"/>
    </source>
</evidence>